<dbReference type="PANTHER" id="PTHR33993">
    <property type="entry name" value="GLYOXALASE-RELATED"/>
    <property type="match status" value="1"/>
</dbReference>
<evidence type="ECO:0000259" key="1">
    <source>
        <dbReference type="PROSITE" id="PS51819"/>
    </source>
</evidence>
<sequence length="141" mass="16316">MEEPINNRDNTPIADITIPKVTGIGGIFFFSDSPQEIKKWYATNLGLEVNEWGSTFESRNINTPDEINQLQWTPFKTGSTYFVPSKKDFMINYRVQNLEGLITKLKENGVTILDEMETYEYGKFIHIMDSEGNKIELWEPL</sequence>
<dbReference type="InterPro" id="IPR037523">
    <property type="entry name" value="VOC_core"/>
</dbReference>
<dbReference type="SUPFAM" id="SSF54593">
    <property type="entry name" value="Glyoxalase/Bleomycin resistance protein/Dihydroxybiphenyl dioxygenase"/>
    <property type="match status" value="1"/>
</dbReference>
<protein>
    <submittedName>
        <fullName evidence="2">VOC family protein</fullName>
    </submittedName>
</protein>
<evidence type="ECO:0000313" key="2">
    <source>
        <dbReference type="EMBL" id="QNF34483.1"/>
    </source>
</evidence>
<dbReference type="PROSITE" id="PS51819">
    <property type="entry name" value="VOC"/>
    <property type="match status" value="1"/>
</dbReference>
<proteinExistence type="predicted"/>
<dbReference type="InterPro" id="IPR052164">
    <property type="entry name" value="Anthracycline_SecMetBiosynth"/>
</dbReference>
<dbReference type="KEGG" id="aswu:HUW51_17765"/>
<dbReference type="Pfam" id="PF00903">
    <property type="entry name" value="Glyoxalase"/>
    <property type="match status" value="1"/>
</dbReference>
<dbReference type="EMBL" id="CP055156">
    <property type="protein sequence ID" value="QNF34483.1"/>
    <property type="molecule type" value="Genomic_DNA"/>
</dbReference>
<dbReference type="RefSeq" id="WP_185270963.1">
    <property type="nucleotide sequence ID" value="NZ_CP055156.1"/>
</dbReference>
<dbReference type="Proteomes" id="UP000515237">
    <property type="component" value="Chromosome"/>
</dbReference>
<dbReference type="PANTHER" id="PTHR33993:SF5">
    <property type="entry name" value="GLYOXALASE"/>
    <property type="match status" value="1"/>
</dbReference>
<dbReference type="InterPro" id="IPR004360">
    <property type="entry name" value="Glyas_Fos-R_dOase_dom"/>
</dbReference>
<organism evidence="2 3">
    <name type="scientific">Adhaeribacter swui</name>
    <dbReference type="NCBI Taxonomy" id="2086471"/>
    <lineage>
        <taxon>Bacteria</taxon>
        <taxon>Pseudomonadati</taxon>
        <taxon>Bacteroidota</taxon>
        <taxon>Cytophagia</taxon>
        <taxon>Cytophagales</taxon>
        <taxon>Hymenobacteraceae</taxon>
        <taxon>Adhaeribacter</taxon>
    </lineage>
</organism>
<dbReference type="InterPro" id="IPR029068">
    <property type="entry name" value="Glyas_Bleomycin-R_OHBP_Dase"/>
</dbReference>
<reference evidence="2 3" key="1">
    <citation type="journal article" date="2018" name="Int. J. Syst. Evol. Microbiol.">
        <title>Adhaeribacter swui sp. nov., isolated from wet mud.</title>
        <authorList>
            <person name="Kim D.U."/>
            <person name="Kim K.W."/>
            <person name="Kang M.S."/>
            <person name="Kim J.Y."/>
            <person name="Jang J.H."/>
            <person name="Kim M.K."/>
        </authorList>
    </citation>
    <scope>NUCLEOTIDE SEQUENCE [LARGE SCALE GENOMIC DNA]</scope>
    <source>
        <strain evidence="2 3">KCTC 52873</strain>
    </source>
</reference>
<dbReference type="AlphaFoldDB" id="A0A7G7GBE9"/>
<keyword evidence="3" id="KW-1185">Reference proteome</keyword>
<evidence type="ECO:0000313" key="3">
    <source>
        <dbReference type="Proteomes" id="UP000515237"/>
    </source>
</evidence>
<gene>
    <name evidence="2" type="ORF">HUW51_17765</name>
</gene>
<name>A0A7G7GBE9_9BACT</name>
<accession>A0A7G7GBE9</accession>
<dbReference type="Gene3D" id="3.10.180.10">
    <property type="entry name" value="2,3-Dihydroxybiphenyl 1,2-Dioxygenase, domain 1"/>
    <property type="match status" value="1"/>
</dbReference>
<feature type="domain" description="VOC" evidence="1">
    <location>
        <begin position="23"/>
        <end position="140"/>
    </location>
</feature>